<dbReference type="GO" id="GO:0016746">
    <property type="term" value="F:acyltransferase activity"/>
    <property type="evidence" value="ECO:0007669"/>
    <property type="project" value="UniProtKB-KW"/>
</dbReference>
<dbReference type="SUPFAM" id="SSF55729">
    <property type="entry name" value="Acyl-CoA N-acyltransferases (Nat)"/>
    <property type="match status" value="1"/>
</dbReference>
<evidence type="ECO:0000313" key="4">
    <source>
        <dbReference type="EMBL" id="MFC0269725.1"/>
    </source>
</evidence>
<sequence>MRITVRPAMPADTATILRFINELASFEKAADQVVATEARLAKSLFGDDAVGHALIAERGGEAIGHAIYFFSYSTWLAGPQLWLEDLYVTPAARGQGAGLVLMREAAGIAAKRGCLRMDWQVLDWNTAAIDFYRAIGAQERSEWLDYRLEGEALKRFAEGVHRD</sequence>
<protein>
    <submittedName>
        <fullName evidence="4">GNAT family N-acetyltransferase</fullName>
        <ecNumber evidence="4">2.3.-.-</ecNumber>
    </submittedName>
</protein>
<dbReference type="RefSeq" id="WP_026351928.1">
    <property type="nucleotide sequence ID" value="NZ_JBHLVX010000067.1"/>
</dbReference>
<comment type="caution">
    <text evidence="4">The sequence shown here is derived from an EMBL/GenBank/DDBJ whole genome shotgun (WGS) entry which is preliminary data.</text>
</comment>
<keyword evidence="5" id="KW-1185">Reference proteome</keyword>
<evidence type="ECO:0000256" key="1">
    <source>
        <dbReference type="ARBA" id="ARBA00022679"/>
    </source>
</evidence>
<evidence type="ECO:0000256" key="2">
    <source>
        <dbReference type="ARBA" id="ARBA00023315"/>
    </source>
</evidence>
<gene>
    <name evidence="4" type="ORF">ACFFHW_17315</name>
</gene>
<dbReference type="EC" id="2.3.-.-" evidence="4"/>
<dbReference type="InterPro" id="IPR016181">
    <property type="entry name" value="Acyl_CoA_acyltransferase"/>
</dbReference>
<dbReference type="EMBL" id="JBHLVX010000067">
    <property type="protein sequence ID" value="MFC0269725.1"/>
    <property type="molecule type" value="Genomic_DNA"/>
</dbReference>
<dbReference type="CDD" id="cd04301">
    <property type="entry name" value="NAT_SF"/>
    <property type="match status" value="1"/>
</dbReference>
<name>A0ABV6G860_9GAMM</name>
<reference evidence="4 5" key="1">
    <citation type="submission" date="2024-09" db="EMBL/GenBank/DDBJ databases">
        <authorList>
            <person name="Sun Q."/>
            <person name="Mori K."/>
        </authorList>
    </citation>
    <scope>NUCLEOTIDE SEQUENCE [LARGE SCALE GENOMIC DNA]</scope>
    <source>
        <strain evidence="4 5">CCM 7415</strain>
    </source>
</reference>
<dbReference type="InterPro" id="IPR051016">
    <property type="entry name" value="Diverse_Substrate_AcTransf"/>
</dbReference>
<dbReference type="PROSITE" id="PS51186">
    <property type="entry name" value="GNAT"/>
    <property type="match status" value="1"/>
</dbReference>
<dbReference type="InterPro" id="IPR000182">
    <property type="entry name" value="GNAT_dom"/>
</dbReference>
<dbReference type="Gene3D" id="3.40.630.30">
    <property type="match status" value="1"/>
</dbReference>
<dbReference type="Proteomes" id="UP001589814">
    <property type="component" value="Unassembled WGS sequence"/>
</dbReference>
<feature type="domain" description="N-acetyltransferase" evidence="3">
    <location>
        <begin position="3"/>
        <end position="158"/>
    </location>
</feature>
<keyword evidence="2 4" id="KW-0012">Acyltransferase</keyword>
<proteinExistence type="predicted"/>
<accession>A0ABV6G860</accession>
<evidence type="ECO:0000259" key="3">
    <source>
        <dbReference type="PROSITE" id="PS51186"/>
    </source>
</evidence>
<dbReference type="PANTHER" id="PTHR10545:SF29">
    <property type="entry name" value="GH14572P-RELATED"/>
    <property type="match status" value="1"/>
</dbReference>
<evidence type="ECO:0000313" key="5">
    <source>
        <dbReference type="Proteomes" id="UP001589814"/>
    </source>
</evidence>
<dbReference type="PANTHER" id="PTHR10545">
    <property type="entry name" value="DIAMINE N-ACETYLTRANSFERASE"/>
    <property type="match status" value="1"/>
</dbReference>
<organism evidence="4 5">
    <name type="scientific">Kushneria aurantia</name>
    <dbReference type="NCBI Taxonomy" id="504092"/>
    <lineage>
        <taxon>Bacteria</taxon>
        <taxon>Pseudomonadati</taxon>
        <taxon>Pseudomonadota</taxon>
        <taxon>Gammaproteobacteria</taxon>
        <taxon>Oceanospirillales</taxon>
        <taxon>Halomonadaceae</taxon>
        <taxon>Kushneria</taxon>
    </lineage>
</organism>
<keyword evidence="1 4" id="KW-0808">Transferase</keyword>
<dbReference type="Pfam" id="PF00583">
    <property type="entry name" value="Acetyltransf_1"/>
    <property type="match status" value="1"/>
</dbReference>